<sequence>MKNSKKLLSNSLKELMKKKPVEQISIREIAESAGLNRQTFYYHFEDIYDLMRWTFQQEALVLIDAHESAKVWQEGLLQLFHYLDENRDIYLCALQSLGRKHIKRFFYSDIHNIIHRVVHEFGMKLHAQEEYVSFLSHFFTLALGAVVESWLNGELEQTPEELIAMIDLFIQDQLRGAEQRIAAKKQIKPVL</sequence>
<dbReference type="PANTHER" id="PTHR43479">
    <property type="entry name" value="ACREF/ENVCD OPERON REPRESSOR-RELATED"/>
    <property type="match status" value="1"/>
</dbReference>
<dbReference type="EMBL" id="JBHSNQ010000195">
    <property type="protein sequence ID" value="MFC5543420.1"/>
    <property type="molecule type" value="Genomic_DNA"/>
</dbReference>
<dbReference type="Gene3D" id="1.10.357.10">
    <property type="entry name" value="Tetracycline Repressor, domain 2"/>
    <property type="match status" value="1"/>
</dbReference>
<keyword evidence="5" id="KW-1185">Reference proteome</keyword>
<dbReference type="RefSeq" id="WP_390310772.1">
    <property type="nucleotide sequence ID" value="NZ_JBHSNQ010000195.1"/>
</dbReference>
<dbReference type="Pfam" id="PF00440">
    <property type="entry name" value="TetR_N"/>
    <property type="match status" value="1"/>
</dbReference>
<evidence type="ECO:0000259" key="3">
    <source>
        <dbReference type="PROSITE" id="PS50977"/>
    </source>
</evidence>
<evidence type="ECO:0000256" key="1">
    <source>
        <dbReference type="ARBA" id="ARBA00023125"/>
    </source>
</evidence>
<dbReference type="PROSITE" id="PS50977">
    <property type="entry name" value="HTH_TETR_2"/>
    <property type="match status" value="1"/>
</dbReference>
<protein>
    <submittedName>
        <fullName evidence="4">TetR/AcrR family transcriptional regulator</fullName>
    </submittedName>
</protein>
<accession>A0ABW0RJ45</accession>
<dbReference type="InterPro" id="IPR050624">
    <property type="entry name" value="HTH-type_Tx_Regulator"/>
</dbReference>
<dbReference type="Proteomes" id="UP001595978">
    <property type="component" value="Unassembled WGS sequence"/>
</dbReference>
<evidence type="ECO:0000313" key="5">
    <source>
        <dbReference type="Proteomes" id="UP001595978"/>
    </source>
</evidence>
<comment type="caution">
    <text evidence="4">The sequence shown here is derived from an EMBL/GenBank/DDBJ whole genome shotgun (WGS) entry which is preliminary data.</text>
</comment>
<evidence type="ECO:0000256" key="2">
    <source>
        <dbReference type="PROSITE-ProRule" id="PRU00335"/>
    </source>
</evidence>
<dbReference type="PANTHER" id="PTHR43479:SF7">
    <property type="entry name" value="TETR-FAMILY TRANSCRIPTIONAL REGULATOR"/>
    <property type="match status" value="1"/>
</dbReference>
<dbReference type="InterPro" id="IPR039532">
    <property type="entry name" value="TetR_C_Firmicutes"/>
</dbReference>
<dbReference type="InterPro" id="IPR001647">
    <property type="entry name" value="HTH_TetR"/>
</dbReference>
<evidence type="ECO:0000313" key="4">
    <source>
        <dbReference type="EMBL" id="MFC5543420.1"/>
    </source>
</evidence>
<dbReference type="SUPFAM" id="SSF46689">
    <property type="entry name" value="Homeodomain-like"/>
    <property type="match status" value="1"/>
</dbReference>
<name>A0ABW0RJ45_9BACL</name>
<organism evidence="4 5">
    <name type="scientific">Ureibacillus suwonensis</name>
    <dbReference type="NCBI Taxonomy" id="313007"/>
    <lineage>
        <taxon>Bacteria</taxon>
        <taxon>Bacillati</taxon>
        <taxon>Bacillota</taxon>
        <taxon>Bacilli</taxon>
        <taxon>Bacillales</taxon>
        <taxon>Caryophanaceae</taxon>
        <taxon>Ureibacillus</taxon>
    </lineage>
</organism>
<dbReference type="Pfam" id="PF14278">
    <property type="entry name" value="TetR_C_8"/>
    <property type="match status" value="1"/>
</dbReference>
<dbReference type="InterPro" id="IPR009057">
    <property type="entry name" value="Homeodomain-like_sf"/>
</dbReference>
<reference evidence="5" key="1">
    <citation type="journal article" date="2019" name="Int. J. Syst. Evol. Microbiol.">
        <title>The Global Catalogue of Microorganisms (GCM) 10K type strain sequencing project: providing services to taxonomists for standard genome sequencing and annotation.</title>
        <authorList>
            <consortium name="The Broad Institute Genomics Platform"/>
            <consortium name="The Broad Institute Genome Sequencing Center for Infectious Disease"/>
            <person name="Wu L."/>
            <person name="Ma J."/>
        </authorList>
    </citation>
    <scope>NUCLEOTIDE SEQUENCE [LARGE SCALE GENOMIC DNA]</scope>
    <source>
        <strain evidence="5">CCUG 56331</strain>
    </source>
</reference>
<gene>
    <name evidence="4" type="ORF">ACFPOH_17050</name>
</gene>
<feature type="domain" description="HTH tetR-type" evidence="3">
    <location>
        <begin position="2"/>
        <end position="62"/>
    </location>
</feature>
<feature type="DNA-binding region" description="H-T-H motif" evidence="2">
    <location>
        <begin position="25"/>
        <end position="44"/>
    </location>
</feature>
<proteinExistence type="predicted"/>
<keyword evidence="1 2" id="KW-0238">DNA-binding</keyword>